<dbReference type="EMBL" id="JAGISH010000007">
    <property type="protein sequence ID" value="MBP0483482.1"/>
    <property type="molecule type" value="Genomic_DNA"/>
</dbReference>
<dbReference type="Proteomes" id="UP000675940">
    <property type="component" value="Unassembled WGS sequence"/>
</dbReference>
<protein>
    <submittedName>
        <fullName evidence="1">Uncharacterized protein</fullName>
    </submittedName>
</protein>
<sequence length="117" mass="12616">MTWNLAGAWPSVKPVDGDRQGVAGSVRLALTPLRVLATLIQAMMACVNISNDAMMVVGKDLDGIHATPGNITPDYKDGRKIWKYGNEAFSIGPVIKDLNAKISGYEDDPVDVFILTL</sequence>
<evidence type="ECO:0000313" key="2">
    <source>
        <dbReference type="Proteomes" id="UP000675940"/>
    </source>
</evidence>
<name>A0A940S1W1_9RHOB</name>
<comment type="caution">
    <text evidence="1">The sequence shown here is derived from an EMBL/GenBank/DDBJ whole genome shotgun (WGS) entry which is preliminary data.</text>
</comment>
<accession>A0A940S1W1</accession>
<evidence type="ECO:0000313" key="1">
    <source>
        <dbReference type="EMBL" id="MBP0483482.1"/>
    </source>
</evidence>
<proteinExistence type="predicted"/>
<reference evidence="1" key="1">
    <citation type="submission" date="2021-03" db="EMBL/GenBank/DDBJ databases">
        <title>Sagittula salina sp. nov. strain M10.9X isolated from the marine waste.</title>
        <authorList>
            <person name="Satari L."/>
            <person name="Molina-Menor E."/>
            <person name="Vidal-Verdu A."/>
            <person name="Pascual J."/>
            <person name="Pereto J."/>
            <person name="Porcar M."/>
        </authorList>
    </citation>
    <scope>NUCLEOTIDE SEQUENCE</scope>
    <source>
        <strain evidence="1">M10.9X</strain>
    </source>
</reference>
<keyword evidence="2" id="KW-1185">Reference proteome</keyword>
<gene>
    <name evidence="1" type="ORF">J5474_13400</name>
</gene>
<organism evidence="1 2">
    <name type="scientific">Sagittula salina</name>
    <dbReference type="NCBI Taxonomy" id="2820268"/>
    <lineage>
        <taxon>Bacteria</taxon>
        <taxon>Pseudomonadati</taxon>
        <taxon>Pseudomonadota</taxon>
        <taxon>Alphaproteobacteria</taxon>
        <taxon>Rhodobacterales</taxon>
        <taxon>Roseobacteraceae</taxon>
        <taxon>Sagittula</taxon>
    </lineage>
</organism>
<dbReference type="AlphaFoldDB" id="A0A940S1W1"/>
<dbReference type="RefSeq" id="WP_209361424.1">
    <property type="nucleotide sequence ID" value="NZ_JAGISH010000007.1"/>
</dbReference>